<keyword evidence="2" id="KW-0732">Signal</keyword>
<feature type="chain" id="PRO_5009287906" evidence="2">
    <location>
        <begin position="18"/>
        <end position="273"/>
    </location>
</feature>
<evidence type="ECO:0000313" key="3">
    <source>
        <dbReference type="EMBL" id="SEF93737.1"/>
    </source>
</evidence>
<accession>A0A1H5W4I8</accession>
<sequence>MKIIKLLSLLAMPLIMAQQTTRFVYQVSIKTDSTDAKSVKTELANLDVSPTESIFYGDKRLKRDSIFARARQTRNFNFDRSMFENLQSNIDFIIKKNYEDQSLVFRSRIGRDEYSYEEKPNFNWKILPETVKIGDYKTQKAEMTYGGRKWDAWFTTDVPVLDGPYKFSGLPGLIVKIEDEKGDYSFDLMESKKIDAPAEFLTRGNVVKLSKKDFLKQNATYRKDPVSYMQSSLNSRGGRGGGNRPSPTPQDRKEQEDRLKKSIADFNNPIELN</sequence>
<feature type="signal peptide" evidence="2">
    <location>
        <begin position="1"/>
        <end position="17"/>
    </location>
</feature>
<dbReference type="RefSeq" id="WP_103913089.1">
    <property type="nucleotide sequence ID" value="NZ_FNUS01000002.1"/>
</dbReference>
<protein>
    <submittedName>
        <fullName evidence="3">GLPGLI family protein</fullName>
    </submittedName>
</protein>
<feature type="region of interest" description="Disordered" evidence="1">
    <location>
        <begin position="226"/>
        <end position="273"/>
    </location>
</feature>
<dbReference type="NCBIfam" id="TIGR01200">
    <property type="entry name" value="GLPGLI"/>
    <property type="match status" value="1"/>
</dbReference>
<feature type="compositionally biased region" description="Basic and acidic residues" evidence="1">
    <location>
        <begin position="250"/>
        <end position="263"/>
    </location>
</feature>
<proteinExistence type="predicted"/>
<gene>
    <name evidence="3" type="ORF">SAMN05421847_1082</name>
</gene>
<evidence type="ECO:0000256" key="1">
    <source>
        <dbReference type="SAM" id="MobiDB-lite"/>
    </source>
</evidence>
<dbReference type="EMBL" id="FNUS01000002">
    <property type="protein sequence ID" value="SEF93737.1"/>
    <property type="molecule type" value="Genomic_DNA"/>
</dbReference>
<dbReference type="Pfam" id="PF09697">
    <property type="entry name" value="Porph_ging"/>
    <property type="match status" value="1"/>
</dbReference>
<dbReference type="AlphaFoldDB" id="A0A1H5W4I8"/>
<name>A0A1H5W4I8_9FLAO</name>
<reference evidence="4" key="1">
    <citation type="submission" date="2016-10" db="EMBL/GenBank/DDBJ databases">
        <authorList>
            <person name="Varghese N."/>
            <person name="Submissions S."/>
        </authorList>
    </citation>
    <scope>NUCLEOTIDE SEQUENCE [LARGE SCALE GENOMIC DNA]</scope>
    <source>
        <strain evidence="4">DSM 21580</strain>
    </source>
</reference>
<evidence type="ECO:0000256" key="2">
    <source>
        <dbReference type="SAM" id="SignalP"/>
    </source>
</evidence>
<dbReference type="Proteomes" id="UP000236738">
    <property type="component" value="Unassembled WGS sequence"/>
</dbReference>
<evidence type="ECO:0000313" key="4">
    <source>
        <dbReference type="Proteomes" id="UP000236738"/>
    </source>
</evidence>
<dbReference type="OrthoDB" id="1440774at2"/>
<keyword evidence="4" id="KW-1185">Reference proteome</keyword>
<organism evidence="3 4">
    <name type="scientific">Halpernia humi</name>
    <dbReference type="NCBI Taxonomy" id="493375"/>
    <lineage>
        <taxon>Bacteria</taxon>
        <taxon>Pseudomonadati</taxon>
        <taxon>Bacteroidota</taxon>
        <taxon>Flavobacteriia</taxon>
        <taxon>Flavobacteriales</taxon>
        <taxon>Weeksellaceae</taxon>
        <taxon>Chryseobacterium group</taxon>
        <taxon>Halpernia</taxon>
    </lineage>
</organism>
<dbReference type="InterPro" id="IPR005901">
    <property type="entry name" value="GLPGLI"/>
</dbReference>